<dbReference type="PANTHER" id="PTHR36304">
    <property type="entry name" value="DOMAIN GTPASE-ACTIVATING PROTEIN, PUTATIVE-RELATED-RELATED"/>
    <property type="match status" value="1"/>
</dbReference>
<gene>
    <name evidence="2" type="ORF">N0D28_11250</name>
</gene>
<dbReference type="Proteomes" id="UP001060261">
    <property type="component" value="Chromosome"/>
</dbReference>
<protein>
    <submittedName>
        <fullName evidence="2">DUF4388 domain-containing protein</fullName>
    </submittedName>
</protein>
<evidence type="ECO:0000313" key="3">
    <source>
        <dbReference type="Proteomes" id="UP001060261"/>
    </source>
</evidence>
<reference evidence="2" key="1">
    <citation type="submission" date="2022-09" db="EMBL/GenBank/DDBJ databases">
        <title>genome sequence of Deinococcus rubellus.</title>
        <authorList>
            <person name="Srinivasan S."/>
        </authorList>
    </citation>
    <scope>NUCLEOTIDE SEQUENCE</scope>
    <source>
        <strain evidence="2">Ant6</strain>
    </source>
</reference>
<proteinExistence type="predicted"/>
<evidence type="ECO:0000259" key="1">
    <source>
        <dbReference type="Pfam" id="PF14332"/>
    </source>
</evidence>
<name>A0ABY5YGM6_9DEIO</name>
<organism evidence="2 3">
    <name type="scientific">Deinococcus rubellus</name>
    <dbReference type="NCBI Taxonomy" id="1889240"/>
    <lineage>
        <taxon>Bacteria</taxon>
        <taxon>Thermotogati</taxon>
        <taxon>Deinococcota</taxon>
        <taxon>Deinococci</taxon>
        <taxon>Deinococcales</taxon>
        <taxon>Deinococcaceae</taxon>
        <taxon>Deinococcus</taxon>
    </lineage>
</organism>
<feature type="domain" description="PatA-like N-terminal" evidence="1">
    <location>
        <begin position="3"/>
        <end position="101"/>
    </location>
</feature>
<dbReference type="InterPro" id="IPR025497">
    <property type="entry name" value="PatA-like_N"/>
</dbReference>
<dbReference type="EMBL" id="CP104213">
    <property type="protein sequence ID" value="UWX63321.1"/>
    <property type="molecule type" value="Genomic_DNA"/>
</dbReference>
<keyword evidence="3" id="KW-1185">Reference proteome</keyword>
<evidence type="ECO:0000313" key="2">
    <source>
        <dbReference type="EMBL" id="UWX63321.1"/>
    </source>
</evidence>
<dbReference type="PANTHER" id="PTHR36304:SF4">
    <property type="entry name" value="DUF4388 DOMAIN-CONTAINING PROTEIN"/>
    <property type="match status" value="1"/>
</dbReference>
<sequence length="175" mass="19557">MLRGDLTEFPLLNVLQMLTNGAASGRVHVSHPRGGDLWLQGGEVVHAEALTREGDDALDLLASVNGGEFTFDPAQPAPKRTVEMRRTSLLRHLSVSSDDWRELLRFFPYWDRPLTFTPRWSEQQPVTRSQFRTLNQVGKLPLGDLVAQSDLSPRATLELLRPFVQSGLVDSGARL</sequence>
<dbReference type="Pfam" id="PF14332">
    <property type="entry name" value="DUF4388"/>
    <property type="match status" value="1"/>
</dbReference>
<dbReference type="RefSeq" id="WP_260559610.1">
    <property type="nucleotide sequence ID" value="NZ_BAABEC010000017.1"/>
</dbReference>
<accession>A0ABY5YGM6</accession>